<reference evidence="1 2" key="1">
    <citation type="journal article" date="2023" name="Science">
        <title>Complex scaffold remodeling in plant triterpene biosynthesis.</title>
        <authorList>
            <person name="De La Pena R."/>
            <person name="Hodgson H."/>
            <person name="Liu J.C."/>
            <person name="Stephenson M.J."/>
            <person name="Martin A.C."/>
            <person name="Owen C."/>
            <person name="Harkess A."/>
            <person name="Leebens-Mack J."/>
            <person name="Jimenez L.E."/>
            <person name="Osbourn A."/>
            <person name="Sattely E.S."/>
        </authorList>
    </citation>
    <scope>NUCLEOTIDE SEQUENCE [LARGE SCALE GENOMIC DNA]</scope>
    <source>
        <strain evidence="2">cv. JPN11</strain>
        <tissue evidence="1">Leaf</tissue>
    </source>
</reference>
<protein>
    <submittedName>
        <fullName evidence="1">Uncharacterized protein</fullName>
    </submittedName>
</protein>
<dbReference type="Proteomes" id="UP001164539">
    <property type="component" value="Chromosome 4"/>
</dbReference>
<comment type="caution">
    <text evidence="1">The sequence shown here is derived from an EMBL/GenBank/DDBJ whole genome shotgun (WGS) entry which is preliminary data.</text>
</comment>
<keyword evidence="2" id="KW-1185">Reference proteome</keyword>
<accession>A0ACC1YEM9</accession>
<evidence type="ECO:0000313" key="1">
    <source>
        <dbReference type="EMBL" id="KAJ4721697.1"/>
    </source>
</evidence>
<sequence>MHTVDNGVKTDRGHCIHGILEWISPAHPPVKEGKRTCIRCVIEAITTQPRRPDTVSSRIRMPEFASSSTAMGSKPSWLRTSSTWV</sequence>
<evidence type="ECO:0000313" key="2">
    <source>
        <dbReference type="Proteomes" id="UP001164539"/>
    </source>
</evidence>
<proteinExistence type="predicted"/>
<gene>
    <name evidence="1" type="ORF">OWV82_009353</name>
</gene>
<organism evidence="1 2">
    <name type="scientific">Melia azedarach</name>
    <name type="common">Chinaberry tree</name>
    <dbReference type="NCBI Taxonomy" id="155640"/>
    <lineage>
        <taxon>Eukaryota</taxon>
        <taxon>Viridiplantae</taxon>
        <taxon>Streptophyta</taxon>
        <taxon>Embryophyta</taxon>
        <taxon>Tracheophyta</taxon>
        <taxon>Spermatophyta</taxon>
        <taxon>Magnoliopsida</taxon>
        <taxon>eudicotyledons</taxon>
        <taxon>Gunneridae</taxon>
        <taxon>Pentapetalae</taxon>
        <taxon>rosids</taxon>
        <taxon>malvids</taxon>
        <taxon>Sapindales</taxon>
        <taxon>Meliaceae</taxon>
        <taxon>Melia</taxon>
    </lineage>
</organism>
<name>A0ACC1YEM9_MELAZ</name>
<dbReference type="EMBL" id="CM051397">
    <property type="protein sequence ID" value="KAJ4721697.1"/>
    <property type="molecule type" value="Genomic_DNA"/>
</dbReference>